<sequence length="436" mass="47265">MRFLRSRSLGVASSALDLLNIGRRSVVTSCRAVVLPRFGGPEVLELRPNVDVPDLKPNEVLVRARAVSINPLDTRVRALLALSFLLRFRFCLASEKLWEKEIVRVGNGKLTSTQMRSGYGRSIFEPLLPLILGRDISGEVAAIGASVRTLNVGQEVFGALHPTAARGTYVDYAILSEDELTPKPVSITHVEASAIPFAALTAWRALKSTARITEGKLLPYLLSCYVVGFLNLVACFYPAAVIKNGLLQRLLVVGGGGAVGFAAIQLAVAAECNVTTTCGSQSVARALAAGAEQAVDYTAEDVELAIKGKFDAVLDTIGVPETERVGVNFLKRGGHYMTLQGEAASLTDNYGLAIGLPLATALLMKKQFQYRYSHGIEYSWTYMRDDSEGLDVIRRLSKAGKLKIPVEKTFPITQVREAHEAKDKKHIPGKVVLELD</sequence>
<feature type="transmembrane region" description="Helical" evidence="1">
    <location>
        <begin position="250"/>
        <end position="270"/>
    </location>
</feature>
<name>A0AA88AX18_FICCA</name>
<dbReference type="SUPFAM" id="SSF51735">
    <property type="entry name" value="NAD(P)-binding Rossmann-fold domains"/>
    <property type="match status" value="1"/>
</dbReference>
<dbReference type="InterPro" id="IPR052585">
    <property type="entry name" value="Lipid_raft_assoc_Zn_ADH"/>
</dbReference>
<dbReference type="PANTHER" id="PTHR43482:SF1">
    <property type="entry name" value="PROTEIN AST1-RELATED"/>
    <property type="match status" value="1"/>
</dbReference>
<feature type="transmembrane region" description="Helical" evidence="1">
    <location>
        <begin position="217"/>
        <end position="238"/>
    </location>
</feature>
<proteinExistence type="predicted"/>
<dbReference type="InterPro" id="IPR036291">
    <property type="entry name" value="NAD(P)-bd_dom_sf"/>
</dbReference>
<dbReference type="SMART" id="SM00829">
    <property type="entry name" value="PKS_ER"/>
    <property type="match status" value="1"/>
</dbReference>
<dbReference type="InterPro" id="IPR011032">
    <property type="entry name" value="GroES-like_sf"/>
</dbReference>
<dbReference type="Gene3D" id="3.40.50.720">
    <property type="entry name" value="NAD(P)-binding Rossmann-like Domain"/>
    <property type="match status" value="1"/>
</dbReference>
<dbReference type="EMBL" id="BTGU01000051">
    <property type="protein sequence ID" value="GMN54466.1"/>
    <property type="molecule type" value="Genomic_DNA"/>
</dbReference>
<dbReference type="InterPro" id="IPR020843">
    <property type="entry name" value="ER"/>
</dbReference>
<dbReference type="AlphaFoldDB" id="A0AA88AX18"/>
<accession>A0AA88AX18</accession>
<evidence type="ECO:0000313" key="4">
    <source>
        <dbReference type="Proteomes" id="UP001187192"/>
    </source>
</evidence>
<keyword evidence="1" id="KW-1133">Transmembrane helix</keyword>
<keyword evidence="1" id="KW-0812">Transmembrane</keyword>
<dbReference type="InterPro" id="IPR013154">
    <property type="entry name" value="ADH-like_N"/>
</dbReference>
<comment type="caution">
    <text evidence="3">The sequence shown here is derived from an EMBL/GenBank/DDBJ whole genome shotgun (WGS) entry which is preliminary data.</text>
</comment>
<organism evidence="3 4">
    <name type="scientific">Ficus carica</name>
    <name type="common">Common fig</name>
    <dbReference type="NCBI Taxonomy" id="3494"/>
    <lineage>
        <taxon>Eukaryota</taxon>
        <taxon>Viridiplantae</taxon>
        <taxon>Streptophyta</taxon>
        <taxon>Embryophyta</taxon>
        <taxon>Tracheophyta</taxon>
        <taxon>Spermatophyta</taxon>
        <taxon>Magnoliopsida</taxon>
        <taxon>eudicotyledons</taxon>
        <taxon>Gunneridae</taxon>
        <taxon>Pentapetalae</taxon>
        <taxon>rosids</taxon>
        <taxon>fabids</taxon>
        <taxon>Rosales</taxon>
        <taxon>Moraceae</taxon>
        <taxon>Ficeae</taxon>
        <taxon>Ficus</taxon>
    </lineage>
</organism>
<keyword evidence="4" id="KW-1185">Reference proteome</keyword>
<evidence type="ECO:0000256" key="1">
    <source>
        <dbReference type="SAM" id="Phobius"/>
    </source>
</evidence>
<feature type="domain" description="Enoyl reductase (ER)" evidence="2">
    <location>
        <begin position="39"/>
        <end position="433"/>
    </location>
</feature>
<dbReference type="PANTHER" id="PTHR43482">
    <property type="entry name" value="PROTEIN AST1-RELATED"/>
    <property type="match status" value="1"/>
</dbReference>
<dbReference type="GO" id="GO:0016491">
    <property type="term" value="F:oxidoreductase activity"/>
    <property type="evidence" value="ECO:0007669"/>
    <property type="project" value="InterPro"/>
</dbReference>
<gene>
    <name evidence="3" type="ORF">TIFTF001_023599</name>
</gene>
<keyword evidence="1" id="KW-0472">Membrane</keyword>
<evidence type="ECO:0000313" key="3">
    <source>
        <dbReference type="EMBL" id="GMN54466.1"/>
    </source>
</evidence>
<reference evidence="3" key="1">
    <citation type="submission" date="2023-07" db="EMBL/GenBank/DDBJ databases">
        <title>draft genome sequence of fig (Ficus carica).</title>
        <authorList>
            <person name="Takahashi T."/>
            <person name="Nishimura K."/>
        </authorList>
    </citation>
    <scope>NUCLEOTIDE SEQUENCE</scope>
</reference>
<dbReference type="Proteomes" id="UP001187192">
    <property type="component" value="Unassembled WGS sequence"/>
</dbReference>
<evidence type="ECO:0000259" key="2">
    <source>
        <dbReference type="SMART" id="SM00829"/>
    </source>
</evidence>
<dbReference type="SUPFAM" id="SSF50129">
    <property type="entry name" value="GroES-like"/>
    <property type="match status" value="1"/>
</dbReference>
<dbReference type="Pfam" id="PF13602">
    <property type="entry name" value="ADH_zinc_N_2"/>
    <property type="match status" value="1"/>
</dbReference>
<dbReference type="Pfam" id="PF08240">
    <property type="entry name" value="ADH_N"/>
    <property type="match status" value="1"/>
</dbReference>
<protein>
    <recommendedName>
        <fullName evidence="2">Enoyl reductase (ER) domain-containing protein</fullName>
    </recommendedName>
</protein>
<dbReference type="Gene3D" id="3.90.180.10">
    <property type="entry name" value="Medium-chain alcohol dehydrogenases, catalytic domain"/>
    <property type="match status" value="1"/>
</dbReference>